<dbReference type="PROSITE" id="PS50113">
    <property type="entry name" value="PAC"/>
    <property type="match status" value="1"/>
</dbReference>
<comment type="catalytic activity">
    <reaction evidence="1">
        <text>ATP + protein L-histidine = ADP + protein N-phospho-L-histidine.</text>
        <dbReference type="EC" id="2.7.13.3"/>
    </reaction>
</comment>
<sequence length="1220" mass="135599">MSSQAWLALLFVLSPILATSHAATQTDSSQVLGRSKVEDYGVGLNEADWSWLWQKGTLRLGVSVSDYPPFDITSDGRHYEGLTADYAGLIAELLHVQVTVRRFDSRAEAVRAMKNDELDLLAPPHFIEETDSNLVMSDFYAEDRPTLVTRNDDRTPLTSNLAGKKVAMLYHYLPLKSVRELYPEADLQLYPSTLSAIGAVAVGKADVYLGDAISTHFMISRNYFSNLKVVGFPRLQGSHFAFAMTRENTHLLRIINATLAQIPVIERRIILRRWGMRKMSIPDKHPLQLSAREQRWLEQHPRVKVAVIESFLPMSFFDEQGEFRGISADVLALISLRTGLKFNVLRGDSMVQQIDQLHDGKVDVLAVITPSGEREGAMRFTRPYLTTPFALVSRVEANSPTTLDEMAGKRLVLIRGMVPREFFTNNFPRIRILCVDNATQAMDMLARGEVDGAINSLLSARHMISRHYHERLQVASTVGEEPARVSFSTDRGALELSSILDKALLSICPEEMSALANRWHSDVVIDDSYWLRNRRLIIQGFCIVGGLLLLAFVWITYLRRLIRRREEAEQALNNQMEFMRVLIDGTPHPIYVRDREGRMKICNAGYLDAFGLKREATLGKRITESEFTDPVEALVYHDEYLKVMEEGTPLIQDRSLTTADGKVLTVHHWILPYRDTGGVVIGMIAGWIDVSERQRLLGLVQESKDMADDASRAKTTFLATMSHEIRTPVNAVIGMLELALKKAEQGVLDRFAIEVAAGAAQDLLDLIGDILDIARIESGKLSLSPERANLRELLESLMCIFEGLASQKHLQLILDLDSGANCDVLIDQLRFKQIVSNLLSNAIKFTAEGEIRLTLEVLPTTVHERLPVRLLIEDSGAGISAEDQQRLFSPFSRASNNTQSARTGSGLGLVISRTLCEMMGGVLSLSSELGKGTQVEVLLDLQILEPLMAAKIPAGEVARAKQALRILVVDDYPANRLLLSKQLGYLGHRVIEAEEGAHGLRAWINNNVDVVITDCNMPIMNGYALTRAIRDEEQARGRSRCLIMGFTANALSDEKARCLEAGMDDCLFKPISLKALGERLALASSVTAQFPTGQEIPAQVGTIDFTYLEQLVLGDSVAMNELLDELAMSNHDDLARLPTILFEQDLQGLLDLAHKVKGGARMVKARRLIAACEQLEAVCEAKDDESVLEQVVGVLKQEMSVLAMSLKTYAEKTGGSESQM</sequence>
<dbReference type="InterPro" id="IPR004358">
    <property type="entry name" value="Sig_transdc_His_kin-like_C"/>
</dbReference>
<comment type="caution">
    <text evidence="25">The sequence shown here is derived from an EMBL/GenBank/DDBJ whole genome shotgun (WGS) entry which is preliminary data.</text>
</comment>
<dbReference type="InterPro" id="IPR036097">
    <property type="entry name" value="HisK_dim/P_sf"/>
</dbReference>
<dbReference type="Pfam" id="PF00072">
    <property type="entry name" value="Response_reg"/>
    <property type="match status" value="1"/>
</dbReference>
<evidence type="ECO:0000256" key="16">
    <source>
        <dbReference type="PROSITE-ProRule" id="PRU00110"/>
    </source>
</evidence>
<dbReference type="CDD" id="cd00088">
    <property type="entry name" value="HPT"/>
    <property type="match status" value="1"/>
</dbReference>
<evidence type="ECO:0000256" key="17">
    <source>
        <dbReference type="PROSITE-ProRule" id="PRU00169"/>
    </source>
</evidence>
<dbReference type="Pfam" id="PF00497">
    <property type="entry name" value="SBP_bac_3"/>
    <property type="match status" value="2"/>
</dbReference>
<dbReference type="NCBIfam" id="TIGR00229">
    <property type="entry name" value="sensory_box"/>
    <property type="match status" value="1"/>
</dbReference>
<dbReference type="SUPFAM" id="SSF47226">
    <property type="entry name" value="Histidine-containing phosphotransfer domain, HPT domain"/>
    <property type="match status" value="1"/>
</dbReference>
<dbReference type="InterPro" id="IPR049870">
    <property type="entry name" value="BvgS-like_periplasmic1"/>
</dbReference>
<evidence type="ECO:0000313" key="25">
    <source>
        <dbReference type="EMBL" id="ROM93908.1"/>
    </source>
</evidence>
<protein>
    <recommendedName>
        <fullName evidence="3">histidine kinase</fullName>
        <ecNumber evidence="3">2.7.13.3</ecNumber>
    </recommendedName>
</protein>
<dbReference type="Pfam" id="PF01627">
    <property type="entry name" value="Hpt"/>
    <property type="match status" value="1"/>
</dbReference>
<dbReference type="Pfam" id="PF02518">
    <property type="entry name" value="HATPase_c"/>
    <property type="match status" value="1"/>
</dbReference>
<dbReference type="PROSITE" id="PS50894">
    <property type="entry name" value="HPT"/>
    <property type="match status" value="1"/>
</dbReference>
<feature type="modified residue" description="4-aspartylphosphate" evidence="17">
    <location>
        <position position="1014"/>
    </location>
</feature>
<feature type="signal peptide" evidence="19">
    <location>
        <begin position="1"/>
        <end position="22"/>
    </location>
</feature>
<keyword evidence="13 18" id="KW-1133">Transmembrane helix</keyword>
<dbReference type="PROSITE" id="PS50112">
    <property type="entry name" value="PAS"/>
    <property type="match status" value="1"/>
</dbReference>
<dbReference type="EMBL" id="MOBI01000021">
    <property type="protein sequence ID" value="ROM93908.1"/>
    <property type="molecule type" value="Genomic_DNA"/>
</dbReference>
<dbReference type="CDD" id="cd13707">
    <property type="entry name" value="PBP2_BvgS_D2"/>
    <property type="match status" value="1"/>
</dbReference>
<feature type="domain" description="HPt" evidence="24">
    <location>
        <begin position="1115"/>
        <end position="1209"/>
    </location>
</feature>
<dbReference type="InterPro" id="IPR011006">
    <property type="entry name" value="CheY-like_superfamily"/>
</dbReference>
<dbReference type="SUPFAM" id="SSF53850">
    <property type="entry name" value="Periplasmic binding protein-like II"/>
    <property type="match status" value="2"/>
</dbReference>
<evidence type="ECO:0000256" key="15">
    <source>
        <dbReference type="ARBA" id="ARBA00023136"/>
    </source>
</evidence>
<dbReference type="Gene3D" id="3.40.50.2300">
    <property type="match status" value="1"/>
</dbReference>
<dbReference type="SUPFAM" id="SSF52172">
    <property type="entry name" value="CheY-like"/>
    <property type="match status" value="1"/>
</dbReference>
<dbReference type="CDD" id="cd00082">
    <property type="entry name" value="HisKA"/>
    <property type="match status" value="1"/>
</dbReference>
<dbReference type="Pfam" id="PF08448">
    <property type="entry name" value="PAS_4"/>
    <property type="match status" value="1"/>
</dbReference>
<feature type="transmembrane region" description="Helical" evidence="18">
    <location>
        <begin position="536"/>
        <end position="557"/>
    </location>
</feature>
<dbReference type="SUPFAM" id="SSF55785">
    <property type="entry name" value="PYP-like sensor domain (PAS domain)"/>
    <property type="match status" value="1"/>
</dbReference>
<dbReference type="Pfam" id="PF00512">
    <property type="entry name" value="HisKA"/>
    <property type="match status" value="1"/>
</dbReference>
<keyword evidence="7" id="KW-0808">Transferase</keyword>
<dbReference type="Gene3D" id="1.10.287.130">
    <property type="match status" value="1"/>
</dbReference>
<dbReference type="AlphaFoldDB" id="A0A423GNI4"/>
<evidence type="ECO:0000256" key="11">
    <source>
        <dbReference type="ARBA" id="ARBA00022777"/>
    </source>
</evidence>
<dbReference type="Gene3D" id="3.30.565.10">
    <property type="entry name" value="Histidine kinase-like ATPase, C-terminal domain"/>
    <property type="match status" value="1"/>
</dbReference>
<feature type="domain" description="PAC" evidence="23">
    <location>
        <begin position="650"/>
        <end position="702"/>
    </location>
</feature>
<dbReference type="Gene3D" id="3.30.450.20">
    <property type="entry name" value="PAS domain"/>
    <property type="match status" value="1"/>
</dbReference>
<dbReference type="Proteomes" id="UP000284684">
    <property type="component" value="Unassembled WGS sequence"/>
</dbReference>
<keyword evidence="10" id="KW-0547">Nucleotide-binding</keyword>
<dbReference type="InterPro" id="IPR013656">
    <property type="entry name" value="PAS_4"/>
</dbReference>
<evidence type="ECO:0000259" key="22">
    <source>
        <dbReference type="PROSITE" id="PS50112"/>
    </source>
</evidence>
<evidence type="ECO:0000256" key="12">
    <source>
        <dbReference type="ARBA" id="ARBA00022840"/>
    </source>
</evidence>
<evidence type="ECO:0000256" key="14">
    <source>
        <dbReference type="ARBA" id="ARBA00023012"/>
    </source>
</evidence>
<evidence type="ECO:0000256" key="5">
    <source>
        <dbReference type="ARBA" id="ARBA00022519"/>
    </source>
</evidence>
<dbReference type="CDD" id="cd17546">
    <property type="entry name" value="REC_hyHK_CKI1_RcsC-like"/>
    <property type="match status" value="1"/>
</dbReference>
<dbReference type="PANTHER" id="PTHR43047:SF72">
    <property type="entry name" value="OSMOSENSING HISTIDINE PROTEIN KINASE SLN1"/>
    <property type="match status" value="1"/>
</dbReference>
<dbReference type="SMART" id="SM00388">
    <property type="entry name" value="HisKA"/>
    <property type="match status" value="1"/>
</dbReference>
<gene>
    <name evidence="25" type="ORF">BK658_19735</name>
</gene>
<dbReference type="InterPro" id="IPR008207">
    <property type="entry name" value="Sig_transdc_His_kin_Hpt_dom"/>
</dbReference>
<dbReference type="CDD" id="cd16922">
    <property type="entry name" value="HATPase_EvgS-ArcB-TorS-like"/>
    <property type="match status" value="1"/>
</dbReference>
<dbReference type="SUPFAM" id="SSF55874">
    <property type="entry name" value="ATPase domain of HSP90 chaperone/DNA topoisomerase II/histidine kinase"/>
    <property type="match status" value="1"/>
</dbReference>
<evidence type="ECO:0000256" key="18">
    <source>
        <dbReference type="SAM" id="Phobius"/>
    </source>
</evidence>
<dbReference type="InterPro" id="IPR001789">
    <property type="entry name" value="Sig_transdc_resp-reg_receiver"/>
</dbReference>
<keyword evidence="12" id="KW-0067">ATP-binding</keyword>
<keyword evidence="9 19" id="KW-0732">Signal</keyword>
<dbReference type="SMART" id="SM00387">
    <property type="entry name" value="HATPase_c"/>
    <property type="match status" value="1"/>
</dbReference>
<feature type="domain" description="Response regulatory" evidence="21">
    <location>
        <begin position="965"/>
        <end position="1084"/>
    </location>
</feature>
<dbReference type="GO" id="GO:0000155">
    <property type="term" value="F:phosphorelay sensor kinase activity"/>
    <property type="evidence" value="ECO:0007669"/>
    <property type="project" value="InterPro"/>
</dbReference>
<dbReference type="InterPro" id="IPR036890">
    <property type="entry name" value="HATPase_C_sf"/>
</dbReference>
<dbReference type="SUPFAM" id="SSF47384">
    <property type="entry name" value="Homodimeric domain of signal transducing histidine kinase"/>
    <property type="match status" value="1"/>
</dbReference>
<dbReference type="Gene3D" id="3.40.190.10">
    <property type="entry name" value="Periplasmic binding protein-like II"/>
    <property type="match status" value="4"/>
</dbReference>
<dbReference type="FunFam" id="3.30.565.10:FF:000010">
    <property type="entry name" value="Sensor histidine kinase RcsC"/>
    <property type="match status" value="1"/>
</dbReference>
<dbReference type="GO" id="GO:0009927">
    <property type="term" value="F:histidine phosphotransfer kinase activity"/>
    <property type="evidence" value="ECO:0007669"/>
    <property type="project" value="TreeGrafter"/>
</dbReference>
<keyword evidence="8 18" id="KW-0812">Transmembrane</keyword>
<keyword evidence="15 18" id="KW-0472">Membrane</keyword>
<evidence type="ECO:0000259" key="24">
    <source>
        <dbReference type="PROSITE" id="PS50894"/>
    </source>
</evidence>
<dbReference type="PROSITE" id="PS50109">
    <property type="entry name" value="HIS_KIN"/>
    <property type="match status" value="1"/>
</dbReference>
<dbReference type="CDD" id="cd00130">
    <property type="entry name" value="PAS"/>
    <property type="match status" value="1"/>
</dbReference>
<dbReference type="InterPro" id="IPR005467">
    <property type="entry name" value="His_kinase_dom"/>
</dbReference>
<evidence type="ECO:0000256" key="19">
    <source>
        <dbReference type="SAM" id="SignalP"/>
    </source>
</evidence>
<feature type="modified residue" description="Phosphohistidine" evidence="16">
    <location>
        <position position="1154"/>
    </location>
</feature>
<accession>A0A423GNI4</accession>
<dbReference type="GO" id="GO:0005886">
    <property type="term" value="C:plasma membrane"/>
    <property type="evidence" value="ECO:0007669"/>
    <property type="project" value="UniProtKB-SubCell"/>
</dbReference>
<proteinExistence type="predicted"/>
<keyword evidence="4" id="KW-1003">Cell membrane</keyword>
<dbReference type="Gene3D" id="1.20.120.160">
    <property type="entry name" value="HPT domain"/>
    <property type="match status" value="1"/>
</dbReference>
<dbReference type="InterPro" id="IPR049871">
    <property type="entry name" value="BvgS-like_periplasmic2"/>
</dbReference>
<dbReference type="EC" id="2.7.13.3" evidence="3"/>
<reference evidence="25 26" key="1">
    <citation type="submission" date="2016-10" db="EMBL/GenBank/DDBJ databases">
        <title>Comparative genome analysis of multiple Pseudomonas spp. focuses on biocontrol and plant growth promoting traits.</title>
        <authorList>
            <person name="Tao X.-Y."/>
            <person name="Taylor C.G."/>
        </authorList>
    </citation>
    <scope>NUCLEOTIDE SEQUENCE [LARGE SCALE GENOMIC DNA]</scope>
    <source>
        <strain evidence="25 26">37D10</strain>
    </source>
</reference>
<dbReference type="PROSITE" id="PS50110">
    <property type="entry name" value="RESPONSE_REGULATORY"/>
    <property type="match status" value="1"/>
</dbReference>
<feature type="domain" description="Histidine kinase" evidence="20">
    <location>
        <begin position="720"/>
        <end position="943"/>
    </location>
</feature>
<dbReference type="SMART" id="SM00448">
    <property type="entry name" value="REC"/>
    <property type="match status" value="1"/>
</dbReference>
<evidence type="ECO:0000256" key="10">
    <source>
        <dbReference type="ARBA" id="ARBA00022741"/>
    </source>
</evidence>
<feature type="chain" id="PRO_5019050235" description="histidine kinase" evidence="19">
    <location>
        <begin position="23"/>
        <end position="1220"/>
    </location>
</feature>
<dbReference type="PANTHER" id="PTHR43047">
    <property type="entry name" value="TWO-COMPONENT HISTIDINE PROTEIN KINASE"/>
    <property type="match status" value="1"/>
</dbReference>
<dbReference type="InterPro" id="IPR035965">
    <property type="entry name" value="PAS-like_dom_sf"/>
</dbReference>
<evidence type="ECO:0000259" key="21">
    <source>
        <dbReference type="PROSITE" id="PS50110"/>
    </source>
</evidence>
<dbReference type="CDD" id="cd13705">
    <property type="entry name" value="PBP2_BvgS_D1"/>
    <property type="match status" value="1"/>
</dbReference>
<evidence type="ECO:0000256" key="9">
    <source>
        <dbReference type="ARBA" id="ARBA00022729"/>
    </source>
</evidence>
<dbReference type="InterPro" id="IPR003661">
    <property type="entry name" value="HisK_dim/P_dom"/>
</dbReference>
<keyword evidence="6 17" id="KW-0597">Phosphoprotein</keyword>
<evidence type="ECO:0000256" key="4">
    <source>
        <dbReference type="ARBA" id="ARBA00022475"/>
    </source>
</evidence>
<dbReference type="SMART" id="SM00062">
    <property type="entry name" value="PBPb"/>
    <property type="match status" value="2"/>
</dbReference>
<evidence type="ECO:0000256" key="8">
    <source>
        <dbReference type="ARBA" id="ARBA00022692"/>
    </source>
</evidence>
<evidence type="ECO:0000313" key="26">
    <source>
        <dbReference type="Proteomes" id="UP000284684"/>
    </source>
</evidence>
<dbReference type="InterPro" id="IPR036641">
    <property type="entry name" value="HPT_dom_sf"/>
</dbReference>
<feature type="domain" description="PAS" evidence="22">
    <location>
        <begin position="575"/>
        <end position="647"/>
    </location>
</feature>
<evidence type="ECO:0000256" key="1">
    <source>
        <dbReference type="ARBA" id="ARBA00000085"/>
    </source>
</evidence>
<evidence type="ECO:0000256" key="3">
    <source>
        <dbReference type="ARBA" id="ARBA00012438"/>
    </source>
</evidence>
<dbReference type="InterPro" id="IPR003594">
    <property type="entry name" value="HATPase_dom"/>
</dbReference>
<dbReference type="InterPro" id="IPR000014">
    <property type="entry name" value="PAS"/>
</dbReference>
<keyword evidence="11 25" id="KW-0418">Kinase</keyword>
<dbReference type="GO" id="GO:0005524">
    <property type="term" value="F:ATP binding"/>
    <property type="evidence" value="ECO:0007669"/>
    <property type="project" value="UniProtKB-KW"/>
</dbReference>
<name>A0A423GNI4_9PSED</name>
<comment type="subcellular location">
    <subcellularLocation>
        <location evidence="2">Cell inner membrane</location>
        <topology evidence="2">Multi-pass membrane protein</topology>
    </subcellularLocation>
</comment>
<keyword evidence="5" id="KW-0997">Cell inner membrane</keyword>
<evidence type="ECO:0000256" key="7">
    <source>
        <dbReference type="ARBA" id="ARBA00022679"/>
    </source>
</evidence>
<dbReference type="InterPro" id="IPR000700">
    <property type="entry name" value="PAS-assoc_C"/>
</dbReference>
<evidence type="ECO:0000256" key="2">
    <source>
        <dbReference type="ARBA" id="ARBA00004429"/>
    </source>
</evidence>
<organism evidence="25 26">
    <name type="scientific">Pseudomonas brassicacearum</name>
    <dbReference type="NCBI Taxonomy" id="930166"/>
    <lineage>
        <taxon>Bacteria</taxon>
        <taxon>Pseudomonadati</taxon>
        <taxon>Pseudomonadota</taxon>
        <taxon>Gammaproteobacteria</taxon>
        <taxon>Pseudomonadales</taxon>
        <taxon>Pseudomonadaceae</taxon>
        <taxon>Pseudomonas</taxon>
    </lineage>
</organism>
<evidence type="ECO:0000256" key="6">
    <source>
        <dbReference type="ARBA" id="ARBA00022553"/>
    </source>
</evidence>
<evidence type="ECO:0000259" key="20">
    <source>
        <dbReference type="PROSITE" id="PS50109"/>
    </source>
</evidence>
<dbReference type="SMART" id="SM00091">
    <property type="entry name" value="PAS"/>
    <property type="match status" value="1"/>
</dbReference>
<dbReference type="InterPro" id="IPR001638">
    <property type="entry name" value="Solute-binding_3/MltF_N"/>
</dbReference>
<keyword evidence="14" id="KW-0902">Two-component regulatory system</keyword>
<evidence type="ECO:0000256" key="13">
    <source>
        <dbReference type="ARBA" id="ARBA00022989"/>
    </source>
</evidence>
<evidence type="ECO:0000259" key="23">
    <source>
        <dbReference type="PROSITE" id="PS50113"/>
    </source>
</evidence>
<dbReference type="PRINTS" id="PR00344">
    <property type="entry name" value="BCTRLSENSOR"/>
</dbReference>